<dbReference type="AlphaFoldDB" id="A0A814U4K9"/>
<evidence type="ECO:0008006" key="4">
    <source>
        <dbReference type="Google" id="ProtNLM"/>
    </source>
</evidence>
<evidence type="ECO:0000256" key="1">
    <source>
        <dbReference type="SAM" id="Phobius"/>
    </source>
</evidence>
<gene>
    <name evidence="2" type="ORF">ZHD862_LOCUS21176</name>
</gene>
<protein>
    <recommendedName>
        <fullName evidence="4">Transmembrane protein</fullName>
    </recommendedName>
</protein>
<sequence>MLPTFLIQGKTPRWSISSQNQPRLSIVSKHFDNEYHNQQQIQIISSELSQPLSNVEGNTNRRRLTQIISLVDNDQENIVEPKGRYRLLFIVEPILVACLLFPILVLFWDCGWNLTVTMLNSLNGFPLMYNLDGKDYTDDEYGNYSPQSLIVSYVIVEILLFLLYLGQDLFYDFLKRQHTLIKMILLKIHILILSSLYIVQWEMIWTILDQYTPQEWTFIMVLSLASLFVLIVITGTLSDMDIWIDGKSI</sequence>
<feature type="transmembrane region" description="Helical" evidence="1">
    <location>
        <begin position="87"/>
        <end position="108"/>
    </location>
</feature>
<reference evidence="2" key="1">
    <citation type="submission" date="2021-02" db="EMBL/GenBank/DDBJ databases">
        <authorList>
            <person name="Nowell W R."/>
        </authorList>
    </citation>
    <scope>NUCLEOTIDE SEQUENCE</scope>
</reference>
<dbReference type="Proteomes" id="UP000663864">
    <property type="component" value="Unassembled WGS sequence"/>
</dbReference>
<keyword evidence="1" id="KW-0812">Transmembrane</keyword>
<dbReference type="EMBL" id="CAJNOT010001245">
    <property type="protein sequence ID" value="CAF1170320.1"/>
    <property type="molecule type" value="Genomic_DNA"/>
</dbReference>
<evidence type="ECO:0000313" key="3">
    <source>
        <dbReference type="Proteomes" id="UP000663864"/>
    </source>
</evidence>
<dbReference type="InterPro" id="IPR032751">
    <property type="entry name" value="Fuseless"/>
</dbReference>
<comment type="caution">
    <text evidence="2">The sequence shown here is derived from an EMBL/GenBank/DDBJ whole genome shotgun (WGS) entry which is preliminary data.</text>
</comment>
<feature type="transmembrane region" description="Helical" evidence="1">
    <location>
        <begin position="150"/>
        <end position="171"/>
    </location>
</feature>
<dbReference type="Pfam" id="PF15993">
    <property type="entry name" value="Fuseless"/>
    <property type="match status" value="1"/>
</dbReference>
<feature type="transmembrane region" description="Helical" evidence="1">
    <location>
        <begin position="183"/>
        <end position="204"/>
    </location>
</feature>
<feature type="transmembrane region" description="Helical" evidence="1">
    <location>
        <begin position="216"/>
        <end position="237"/>
    </location>
</feature>
<keyword evidence="1" id="KW-1133">Transmembrane helix</keyword>
<accession>A0A814U4K9</accession>
<evidence type="ECO:0000313" key="2">
    <source>
        <dbReference type="EMBL" id="CAF1170320.1"/>
    </source>
</evidence>
<keyword evidence="1" id="KW-0472">Membrane</keyword>
<organism evidence="2 3">
    <name type="scientific">Rotaria sordida</name>
    <dbReference type="NCBI Taxonomy" id="392033"/>
    <lineage>
        <taxon>Eukaryota</taxon>
        <taxon>Metazoa</taxon>
        <taxon>Spiralia</taxon>
        <taxon>Gnathifera</taxon>
        <taxon>Rotifera</taxon>
        <taxon>Eurotatoria</taxon>
        <taxon>Bdelloidea</taxon>
        <taxon>Philodinida</taxon>
        <taxon>Philodinidae</taxon>
        <taxon>Rotaria</taxon>
    </lineage>
</organism>
<name>A0A814U4K9_9BILA</name>
<proteinExistence type="predicted"/>